<feature type="compositionally biased region" description="Acidic residues" evidence="1">
    <location>
        <begin position="277"/>
        <end position="291"/>
    </location>
</feature>
<evidence type="ECO:0008006" key="5">
    <source>
        <dbReference type="Google" id="ProtNLM"/>
    </source>
</evidence>
<evidence type="ECO:0000313" key="3">
    <source>
        <dbReference type="EMBL" id="KAJ3590946.1"/>
    </source>
</evidence>
<evidence type="ECO:0000313" key="4">
    <source>
        <dbReference type="Proteomes" id="UP001148018"/>
    </source>
</evidence>
<feature type="compositionally biased region" description="Low complexity" evidence="1">
    <location>
        <begin position="368"/>
        <end position="380"/>
    </location>
</feature>
<keyword evidence="4" id="KW-1185">Reference proteome</keyword>
<feature type="compositionally biased region" description="Basic and acidic residues" evidence="1">
    <location>
        <begin position="119"/>
        <end position="130"/>
    </location>
</feature>
<reference evidence="3" key="1">
    <citation type="submission" date="2022-07" db="EMBL/GenBank/DDBJ databases">
        <title>Chromosome-level genome of Muraenolepis orangiensis.</title>
        <authorList>
            <person name="Kim J."/>
        </authorList>
    </citation>
    <scope>NUCLEOTIDE SEQUENCE</scope>
    <source>
        <strain evidence="3">KU_S4_2022</strain>
        <tissue evidence="3">Muscle</tissue>
    </source>
</reference>
<feature type="region of interest" description="Disordered" evidence="1">
    <location>
        <begin position="188"/>
        <end position="417"/>
    </location>
</feature>
<dbReference type="Proteomes" id="UP001148018">
    <property type="component" value="Unassembled WGS sequence"/>
</dbReference>
<dbReference type="OrthoDB" id="660555at2759"/>
<sequence length="425" mass="45973">MLTLLLRILAVLTALLIGQASPAQDSLTVAQTSLINVHPRTQLTLNCGDGTHRGAVKYWHTPFGQLRNHGDRRDLDPAVSMRGDGSLFAATASHRHSGLYYCLLRPAARGSSAPRAGRPRRDLAGSGRREAGVTDGVLAGAVTAGVTDGVLAGAVTASVALTFVLGFSAGALSRAHVLRCLRVVSSKVRSLRRRPPTGPACQVTMTTRPDPDDDRVFYDETDAAGDPRTTPCSSCTSPPPPTKPQRSFRHKREESPEPYPSYLEGAKEESQDKDGVEEQGEDASSEDDDDTSNSSLDTEKEREKREDERGSKNDKEGGEKEEEVEGTPSGVPRGRRSRVIRLYQYDDEGQRYSHLPSPAPGDLGPAPRLTQRSLSLTRLSNIMSAATAGPLTSPRRETGRGEEEEEEACPSPPFSPAPVFFKMEF</sequence>
<protein>
    <recommendedName>
        <fullName evidence="5">Ig-like domain-containing protein</fullName>
    </recommendedName>
</protein>
<feature type="chain" id="PRO_5040228352" description="Ig-like domain-containing protein" evidence="2">
    <location>
        <begin position="21"/>
        <end position="425"/>
    </location>
</feature>
<comment type="caution">
    <text evidence="3">The sequence shown here is derived from an EMBL/GenBank/DDBJ whole genome shotgun (WGS) entry which is preliminary data.</text>
</comment>
<feature type="signal peptide" evidence="2">
    <location>
        <begin position="1"/>
        <end position="20"/>
    </location>
</feature>
<feature type="compositionally biased region" description="Basic and acidic residues" evidence="1">
    <location>
        <begin position="297"/>
        <end position="318"/>
    </location>
</feature>
<feature type="region of interest" description="Disordered" evidence="1">
    <location>
        <begin position="110"/>
        <end position="130"/>
    </location>
</feature>
<organism evidence="3 4">
    <name type="scientific">Muraenolepis orangiensis</name>
    <name type="common">Patagonian moray cod</name>
    <dbReference type="NCBI Taxonomy" id="630683"/>
    <lineage>
        <taxon>Eukaryota</taxon>
        <taxon>Metazoa</taxon>
        <taxon>Chordata</taxon>
        <taxon>Craniata</taxon>
        <taxon>Vertebrata</taxon>
        <taxon>Euteleostomi</taxon>
        <taxon>Actinopterygii</taxon>
        <taxon>Neopterygii</taxon>
        <taxon>Teleostei</taxon>
        <taxon>Neoteleostei</taxon>
        <taxon>Acanthomorphata</taxon>
        <taxon>Zeiogadaria</taxon>
        <taxon>Gadariae</taxon>
        <taxon>Gadiformes</taxon>
        <taxon>Muraenolepidoidei</taxon>
        <taxon>Muraenolepididae</taxon>
        <taxon>Muraenolepis</taxon>
    </lineage>
</organism>
<feature type="compositionally biased region" description="Low complexity" evidence="1">
    <location>
        <begin position="227"/>
        <end position="236"/>
    </location>
</feature>
<gene>
    <name evidence="3" type="ORF">NHX12_008894</name>
</gene>
<keyword evidence="2" id="KW-0732">Signal</keyword>
<dbReference type="AlphaFoldDB" id="A0A9Q0DMB9"/>
<evidence type="ECO:0000256" key="2">
    <source>
        <dbReference type="SAM" id="SignalP"/>
    </source>
</evidence>
<feature type="compositionally biased region" description="Basic and acidic residues" evidence="1">
    <location>
        <begin position="265"/>
        <end position="276"/>
    </location>
</feature>
<dbReference type="EMBL" id="JANIIK010000114">
    <property type="protein sequence ID" value="KAJ3590946.1"/>
    <property type="molecule type" value="Genomic_DNA"/>
</dbReference>
<accession>A0A9Q0DMB9</accession>
<name>A0A9Q0DMB9_9TELE</name>
<proteinExistence type="predicted"/>
<evidence type="ECO:0000256" key="1">
    <source>
        <dbReference type="SAM" id="MobiDB-lite"/>
    </source>
</evidence>